<comment type="caution">
    <text evidence="3">The sequence shown here is derived from an EMBL/GenBank/DDBJ whole genome shotgun (WGS) entry which is preliminary data.</text>
</comment>
<dbReference type="Proteomes" id="UP000716446">
    <property type="component" value="Unassembled WGS sequence"/>
</dbReference>
<evidence type="ECO:0000313" key="3">
    <source>
        <dbReference type="EMBL" id="CAD0096226.1"/>
    </source>
</evidence>
<dbReference type="PANTHER" id="PTHR28065:SF1">
    <property type="entry name" value="DUF4050 DOMAIN-CONTAINING PROTEIN"/>
    <property type="match status" value="1"/>
</dbReference>
<gene>
    <name evidence="3" type="ORF">AWRI4619_LOCUS9270</name>
</gene>
<feature type="domain" description="Gag1-like clamp" evidence="2">
    <location>
        <begin position="119"/>
        <end position="270"/>
    </location>
</feature>
<proteinExistence type="predicted"/>
<feature type="region of interest" description="Disordered" evidence="1">
    <location>
        <begin position="267"/>
        <end position="286"/>
    </location>
</feature>
<dbReference type="AlphaFoldDB" id="A0A9N8K071"/>
<feature type="region of interest" description="Disordered" evidence="1">
    <location>
        <begin position="169"/>
        <end position="195"/>
    </location>
</feature>
<reference evidence="3" key="1">
    <citation type="submission" date="2020-06" db="EMBL/GenBank/DDBJ databases">
        <authorList>
            <person name="Onetto C."/>
        </authorList>
    </citation>
    <scope>NUCLEOTIDE SEQUENCE</scope>
</reference>
<feature type="compositionally biased region" description="Low complexity" evidence="1">
    <location>
        <begin position="179"/>
        <end position="193"/>
    </location>
</feature>
<feature type="compositionally biased region" description="Acidic residues" evidence="1">
    <location>
        <begin position="103"/>
        <end position="113"/>
    </location>
</feature>
<dbReference type="InterPro" id="IPR025124">
    <property type="entry name" value="Gag1-like_clamp"/>
</dbReference>
<protein>
    <recommendedName>
        <fullName evidence="2">Gag1-like clamp domain-containing protein</fullName>
    </recommendedName>
</protein>
<accession>A0A9N8K071</accession>
<dbReference type="PANTHER" id="PTHR28065">
    <property type="entry name" value="FREQUENIN"/>
    <property type="match status" value="1"/>
</dbReference>
<feature type="region of interest" description="Disordered" evidence="1">
    <location>
        <begin position="101"/>
        <end position="145"/>
    </location>
</feature>
<evidence type="ECO:0000259" key="2">
    <source>
        <dbReference type="Pfam" id="PF13259"/>
    </source>
</evidence>
<dbReference type="InterPro" id="IPR053274">
    <property type="entry name" value="Fluconazole_resistance"/>
</dbReference>
<feature type="compositionally biased region" description="Basic residues" evidence="1">
    <location>
        <begin position="134"/>
        <end position="143"/>
    </location>
</feature>
<sequence>MVNFPGRASDEQTKKLRDHRQWLHDNIRNDWSYPNAPHLLPSHYHSTQVAPGASSTITMPELSQDARVLVNDHIRQSPIPNTMRPVTALASNSLQWHERYYSDGEDSGSDDDRDNATPAFDTPDSVGTDLAARKERRRRRRQRRFEDEMQENIGLAHWSAQRNLWTGAKPKNKVQSTDSSPAQPQSSQAPSPATITSTTLVEPIIPDADQRVPGAQALFPNPIRSHITENSYSDIYTKIILQSRTPSIPISLKDVTRSLVHGWKEEGQWPPKPTPAEPSLVKKNGHPHIKGVLNKLGRPFGLKGQGLPVEKGSAQGQV</sequence>
<evidence type="ECO:0000313" key="4">
    <source>
        <dbReference type="Proteomes" id="UP000716446"/>
    </source>
</evidence>
<name>A0A9N8K071_9PEZI</name>
<evidence type="ECO:0000256" key="1">
    <source>
        <dbReference type="SAM" id="MobiDB-lite"/>
    </source>
</evidence>
<dbReference type="Pfam" id="PF13259">
    <property type="entry name" value="clamp_Gag1-like"/>
    <property type="match status" value="1"/>
</dbReference>
<dbReference type="EMBL" id="CAIJEN010000016">
    <property type="protein sequence ID" value="CAD0096226.1"/>
    <property type="molecule type" value="Genomic_DNA"/>
</dbReference>
<organism evidence="3 4">
    <name type="scientific">Aureobasidium vineae</name>
    <dbReference type="NCBI Taxonomy" id="2773715"/>
    <lineage>
        <taxon>Eukaryota</taxon>
        <taxon>Fungi</taxon>
        <taxon>Dikarya</taxon>
        <taxon>Ascomycota</taxon>
        <taxon>Pezizomycotina</taxon>
        <taxon>Dothideomycetes</taxon>
        <taxon>Dothideomycetidae</taxon>
        <taxon>Dothideales</taxon>
        <taxon>Saccotheciaceae</taxon>
        <taxon>Aureobasidium</taxon>
    </lineage>
</organism>
<keyword evidence="4" id="KW-1185">Reference proteome</keyword>